<gene>
    <name evidence="6" type="primary">hsh2d</name>
</gene>
<dbReference type="SMART" id="SM00252">
    <property type="entry name" value="SH2"/>
    <property type="match status" value="1"/>
</dbReference>
<dbReference type="CTD" id="84941"/>
<feature type="region of interest" description="Disordered" evidence="3">
    <location>
        <begin position="342"/>
        <end position="377"/>
    </location>
</feature>
<dbReference type="Gene3D" id="3.30.505.10">
    <property type="entry name" value="SH2 domain"/>
    <property type="match status" value="1"/>
</dbReference>
<dbReference type="OrthoDB" id="67310at2759"/>
<name>A0A2I4BPE0_AUSLI</name>
<dbReference type="FunCoup" id="A0A2I4BPE0">
    <property type="interactions" value="600"/>
</dbReference>
<proteinExistence type="predicted"/>
<dbReference type="Pfam" id="PF00017">
    <property type="entry name" value="SH2"/>
    <property type="match status" value="1"/>
</dbReference>
<dbReference type="PROSITE" id="PS50001">
    <property type="entry name" value="SH2"/>
    <property type="match status" value="1"/>
</dbReference>
<dbReference type="PANTHER" id="PTHR14388:SF3">
    <property type="entry name" value="HEMATOPOIETIC SH2 DOMAIN-CONTAINING PROTEIN"/>
    <property type="match status" value="1"/>
</dbReference>
<evidence type="ECO:0000256" key="1">
    <source>
        <dbReference type="ARBA" id="ARBA00022999"/>
    </source>
</evidence>
<reference evidence="6" key="1">
    <citation type="submission" date="2025-08" db="UniProtKB">
        <authorList>
            <consortium name="RefSeq"/>
        </authorList>
    </citation>
    <scope>IDENTIFICATION</scope>
    <source>
        <strain evidence="6">Quisiro</strain>
        <tissue evidence="6">Liver</tissue>
    </source>
</reference>
<keyword evidence="1 2" id="KW-0727">SH2 domain</keyword>
<dbReference type="RefSeq" id="XP_013869620.1">
    <property type="nucleotide sequence ID" value="XM_014014166.1"/>
</dbReference>
<sequence>MMEWSQSSQEQHDPFTWFKESQLQSVFRNGAVPDWFHGIISRKTAEELLMSKPPGYFLIRVSESRIGYTLSYQADKRCRHFMIDPLMAGQYMIVGENRRHRSLQDLVEFHRRNPIMPFNQVLTVPCGQASNSYADYAQIQFPNKHLASNSDSPTKEPPQPSLSQPEPEPEPEDEIPPALPFRPNDLRDSTVLLPNSRLSRLYPSLELEFPHVASLPPISPVAKSRKRLEVNDLPSHQPPELPTRSRAPPKQNQACNKPICTPKSLFVPMAPERNISTNAPPGKHHEWKPTVVSNLMSLKKKFQKKTNQPQDVTNSENVYSEISDGPDERCDVADNEYQEITGLQNLGSPPRDRTVIEQNHPVLPQEYHPPPPFAPGY</sequence>
<feature type="region of interest" description="Disordered" evidence="3">
    <location>
        <begin position="230"/>
        <end position="255"/>
    </location>
</feature>
<dbReference type="GeneID" id="106521537"/>
<protein>
    <submittedName>
        <fullName evidence="6">Hematopoietic SH2 domain-containing protein homolog</fullName>
    </submittedName>
</protein>
<organism evidence="5 6">
    <name type="scientific">Austrofundulus limnaeus</name>
    <name type="common">Annual killifish</name>
    <dbReference type="NCBI Taxonomy" id="52670"/>
    <lineage>
        <taxon>Eukaryota</taxon>
        <taxon>Metazoa</taxon>
        <taxon>Chordata</taxon>
        <taxon>Craniata</taxon>
        <taxon>Vertebrata</taxon>
        <taxon>Euteleostomi</taxon>
        <taxon>Actinopterygii</taxon>
        <taxon>Neopterygii</taxon>
        <taxon>Teleostei</taxon>
        <taxon>Neoteleostei</taxon>
        <taxon>Acanthomorphata</taxon>
        <taxon>Ovalentaria</taxon>
        <taxon>Atherinomorphae</taxon>
        <taxon>Cyprinodontiformes</taxon>
        <taxon>Rivulidae</taxon>
        <taxon>Austrofundulus</taxon>
    </lineage>
</organism>
<accession>A0A2I4BPE0</accession>
<dbReference type="KEGG" id="alim:106521537"/>
<dbReference type="PANTHER" id="PTHR14388">
    <property type="entry name" value="T CELL-SPECIFIC ADAPTER PROTEIN TSAD"/>
    <property type="match status" value="1"/>
</dbReference>
<dbReference type="Proteomes" id="UP000192220">
    <property type="component" value="Unplaced"/>
</dbReference>
<dbReference type="InParanoid" id="A0A2I4BPE0"/>
<feature type="region of interest" description="Disordered" evidence="3">
    <location>
        <begin position="145"/>
        <end position="188"/>
    </location>
</feature>
<evidence type="ECO:0000256" key="2">
    <source>
        <dbReference type="PROSITE-ProRule" id="PRU00191"/>
    </source>
</evidence>
<dbReference type="InterPro" id="IPR036860">
    <property type="entry name" value="SH2_dom_sf"/>
</dbReference>
<dbReference type="GO" id="GO:0005737">
    <property type="term" value="C:cytoplasm"/>
    <property type="evidence" value="ECO:0007669"/>
    <property type="project" value="TreeGrafter"/>
</dbReference>
<evidence type="ECO:0000259" key="4">
    <source>
        <dbReference type="PROSITE" id="PS50001"/>
    </source>
</evidence>
<dbReference type="InterPro" id="IPR000980">
    <property type="entry name" value="SH2"/>
</dbReference>
<dbReference type="SUPFAM" id="SSF55550">
    <property type="entry name" value="SH2 domain"/>
    <property type="match status" value="1"/>
</dbReference>
<keyword evidence="5" id="KW-1185">Reference proteome</keyword>
<feature type="domain" description="SH2" evidence="4">
    <location>
        <begin position="35"/>
        <end position="126"/>
    </location>
</feature>
<feature type="compositionally biased region" description="Pro residues" evidence="3">
    <location>
        <begin position="367"/>
        <end position="377"/>
    </location>
</feature>
<evidence type="ECO:0000313" key="6">
    <source>
        <dbReference type="RefSeq" id="XP_013869620.1"/>
    </source>
</evidence>
<evidence type="ECO:0000256" key="3">
    <source>
        <dbReference type="SAM" id="MobiDB-lite"/>
    </source>
</evidence>
<evidence type="ECO:0000313" key="5">
    <source>
        <dbReference type="Proteomes" id="UP000192220"/>
    </source>
</evidence>
<dbReference type="PRINTS" id="PR00401">
    <property type="entry name" value="SH2DOMAIN"/>
</dbReference>
<dbReference type="AlphaFoldDB" id="A0A2I4BPE0"/>